<evidence type="ECO:0000259" key="1">
    <source>
        <dbReference type="PROSITE" id="PS50824"/>
    </source>
</evidence>
<dbReference type="SMART" id="SM01289">
    <property type="entry name" value="PYRIN"/>
    <property type="match status" value="1"/>
</dbReference>
<name>A0A3B4UR75_SERDU</name>
<dbReference type="Pfam" id="PF02758">
    <property type="entry name" value="PYRIN"/>
    <property type="match status" value="1"/>
</dbReference>
<evidence type="ECO:0000313" key="2">
    <source>
        <dbReference type="Ensembl" id="ENSSDUP00000020878.1"/>
    </source>
</evidence>
<feature type="domain" description="Pyrin" evidence="1">
    <location>
        <begin position="14"/>
        <end position="90"/>
    </location>
</feature>
<dbReference type="Ensembl" id="ENSSDUT00000021254.1">
    <property type="protein sequence ID" value="ENSSDUP00000020878.1"/>
    <property type="gene ID" value="ENSSDUG00000015190.1"/>
</dbReference>
<reference evidence="2" key="2">
    <citation type="submission" date="2025-09" db="UniProtKB">
        <authorList>
            <consortium name="Ensembl"/>
        </authorList>
    </citation>
    <scope>IDENTIFICATION</scope>
</reference>
<dbReference type="OMA" id="ADHEFDN"/>
<organism evidence="2 3">
    <name type="scientific">Seriola dumerili</name>
    <name type="common">Greater amberjack</name>
    <name type="synonym">Caranx dumerili</name>
    <dbReference type="NCBI Taxonomy" id="41447"/>
    <lineage>
        <taxon>Eukaryota</taxon>
        <taxon>Metazoa</taxon>
        <taxon>Chordata</taxon>
        <taxon>Craniata</taxon>
        <taxon>Vertebrata</taxon>
        <taxon>Euteleostomi</taxon>
        <taxon>Actinopterygii</taxon>
        <taxon>Neopterygii</taxon>
        <taxon>Teleostei</taxon>
        <taxon>Neoteleostei</taxon>
        <taxon>Acanthomorphata</taxon>
        <taxon>Carangaria</taxon>
        <taxon>Carangiformes</taxon>
        <taxon>Carangidae</taxon>
        <taxon>Seriola</taxon>
    </lineage>
</organism>
<dbReference type="SUPFAM" id="SSF47986">
    <property type="entry name" value="DEATH domain"/>
    <property type="match status" value="1"/>
</dbReference>
<dbReference type="CDD" id="cd08321">
    <property type="entry name" value="Pyrin_ASC-like"/>
    <property type="match status" value="1"/>
</dbReference>
<evidence type="ECO:0000313" key="3">
    <source>
        <dbReference type="Proteomes" id="UP000261420"/>
    </source>
</evidence>
<proteinExistence type="predicted"/>
<dbReference type="Gene3D" id="1.10.533.10">
    <property type="entry name" value="Death Domain, Fas"/>
    <property type="match status" value="1"/>
</dbReference>
<dbReference type="InterPro" id="IPR004020">
    <property type="entry name" value="DAPIN"/>
</dbReference>
<sequence>HGLSPQSPYVGSLLKDEQLKHFQWFLKQDGILEGFSAIPEARLQRADRQDTVDLMVQKYGCNEALGITIKILEKISRNDLVQHLSSISSGLKGKLRRVKI</sequence>
<accession>A0A3B4UR75</accession>
<dbReference type="GeneTree" id="ENSGT00990000204250"/>
<dbReference type="InterPro" id="IPR011029">
    <property type="entry name" value="DEATH-like_dom_sf"/>
</dbReference>
<reference evidence="2" key="1">
    <citation type="submission" date="2025-08" db="UniProtKB">
        <authorList>
            <consortium name="Ensembl"/>
        </authorList>
    </citation>
    <scope>IDENTIFICATION</scope>
</reference>
<dbReference type="PROSITE" id="PS50824">
    <property type="entry name" value="DAPIN"/>
    <property type="match status" value="1"/>
</dbReference>
<dbReference type="AlphaFoldDB" id="A0A3B4UR75"/>
<dbReference type="Proteomes" id="UP000261420">
    <property type="component" value="Unplaced"/>
</dbReference>
<keyword evidence="3" id="KW-1185">Reference proteome</keyword>
<protein>
    <recommendedName>
        <fullName evidence="1">Pyrin domain-containing protein</fullName>
    </recommendedName>
</protein>